<evidence type="ECO:0008006" key="3">
    <source>
        <dbReference type="Google" id="ProtNLM"/>
    </source>
</evidence>
<name>A0ABW5TK74_9ENTE</name>
<evidence type="ECO:0000313" key="2">
    <source>
        <dbReference type="Proteomes" id="UP001597427"/>
    </source>
</evidence>
<organism evidence="1 2">
    <name type="scientific">Enterococcus camelliae</name>
    <dbReference type="NCBI Taxonomy" id="453959"/>
    <lineage>
        <taxon>Bacteria</taxon>
        <taxon>Bacillati</taxon>
        <taxon>Bacillota</taxon>
        <taxon>Bacilli</taxon>
        <taxon>Lactobacillales</taxon>
        <taxon>Enterococcaceae</taxon>
        <taxon>Enterococcus</taxon>
    </lineage>
</organism>
<proteinExistence type="predicted"/>
<comment type="caution">
    <text evidence="1">The sequence shown here is derived from an EMBL/GenBank/DDBJ whole genome shotgun (WGS) entry which is preliminary data.</text>
</comment>
<dbReference type="Proteomes" id="UP001597427">
    <property type="component" value="Unassembled WGS sequence"/>
</dbReference>
<gene>
    <name evidence="1" type="ORF">ACFSR0_05510</name>
</gene>
<sequence>MILITTIHDPYMKLINDIGLYAPIINEIFEETYICISDKTGKTITDICTKNYSNVKVIRKKGAADARRNVLKFAISKIKIDQKIMYCDFDRVITWLKLYPEELIEVINRFDGNFDKDYLVVGRTEKAFDTHPSSWKDTEIITNKMSALAFEIENLDITAGASIFTLSAGKSIAKLSKHSHTDCEWPKIICDNSGIIGEIKVDGLSYIEINRANTISDIQEYYQRLVLSEKITSILLDI</sequence>
<dbReference type="RefSeq" id="WP_379980714.1">
    <property type="nucleotide sequence ID" value="NZ_JBHUMO010000037.1"/>
</dbReference>
<dbReference type="EMBL" id="JBHUMO010000037">
    <property type="protein sequence ID" value="MFD2728883.1"/>
    <property type="molecule type" value="Genomic_DNA"/>
</dbReference>
<keyword evidence="2" id="KW-1185">Reference proteome</keyword>
<evidence type="ECO:0000313" key="1">
    <source>
        <dbReference type="EMBL" id="MFD2728883.1"/>
    </source>
</evidence>
<accession>A0ABW5TK74</accession>
<protein>
    <recommendedName>
        <fullName evidence="3">Glycosyltransferase</fullName>
    </recommendedName>
</protein>
<reference evidence="2" key="1">
    <citation type="journal article" date="2019" name="Int. J. Syst. Evol. Microbiol.">
        <title>The Global Catalogue of Microorganisms (GCM) 10K type strain sequencing project: providing services to taxonomists for standard genome sequencing and annotation.</title>
        <authorList>
            <consortium name="The Broad Institute Genomics Platform"/>
            <consortium name="The Broad Institute Genome Sequencing Center for Infectious Disease"/>
            <person name="Wu L."/>
            <person name="Ma J."/>
        </authorList>
    </citation>
    <scope>NUCLEOTIDE SEQUENCE [LARGE SCALE GENOMIC DNA]</scope>
    <source>
        <strain evidence="2">TISTR 932</strain>
    </source>
</reference>